<feature type="compositionally biased region" description="Basic and acidic residues" evidence="1">
    <location>
        <begin position="179"/>
        <end position="188"/>
    </location>
</feature>
<feature type="region of interest" description="Disordered" evidence="1">
    <location>
        <begin position="175"/>
        <end position="197"/>
    </location>
</feature>
<dbReference type="AlphaFoldDB" id="A0AA38STY9"/>
<evidence type="ECO:0000256" key="1">
    <source>
        <dbReference type="SAM" id="MobiDB-lite"/>
    </source>
</evidence>
<evidence type="ECO:0000313" key="3">
    <source>
        <dbReference type="Proteomes" id="UP001172457"/>
    </source>
</evidence>
<organism evidence="2 3">
    <name type="scientific">Centaurea solstitialis</name>
    <name type="common">yellow star-thistle</name>
    <dbReference type="NCBI Taxonomy" id="347529"/>
    <lineage>
        <taxon>Eukaryota</taxon>
        <taxon>Viridiplantae</taxon>
        <taxon>Streptophyta</taxon>
        <taxon>Embryophyta</taxon>
        <taxon>Tracheophyta</taxon>
        <taxon>Spermatophyta</taxon>
        <taxon>Magnoliopsida</taxon>
        <taxon>eudicotyledons</taxon>
        <taxon>Gunneridae</taxon>
        <taxon>Pentapetalae</taxon>
        <taxon>asterids</taxon>
        <taxon>campanulids</taxon>
        <taxon>Asterales</taxon>
        <taxon>Asteraceae</taxon>
        <taxon>Carduoideae</taxon>
        <taxon>Cardueae</taxon>
        <taxon>Centaureinae</taxon>
        <taxon>Centaurea</taxon>
    </lineage>
</organism>
<accession>A0AA38STY9</accession>
<keyword evidence="3" id="KW-1185">Reference proteome</keyword>
<comment type="caution">
    <text evidence="2">The sequence shown here is derived from an EMBL/GenBank/DDBJ whole genome shotgun (WGS) entry which is preliminary data.</text>
</comment>
<reference evidence="2" key="1">
    <citation type="submission" date="2023-03" db="EMBL/GenBank/DDBJ databases">
        <title>Chromosome-scale reference genome and RAD-based genetic map of yellow starthistle (Centaurea solstitialis) reveal putative structural variation and QTLs associated with invader traits.</title>
        <authorList>
            <person name="Reatini B."/>
            <person name="Cang F.A."/>
            <person name="Jiang Q."/>
            <person name="Mckibben M.T.W."/>
            <person name="Barker M.S."/>
            <person name="Rieseberg L.H."/>
            <person name="Dlugosch K.M."/>
        </authorList>
    </citation>
    <scope>NUCLEOTIDE SEQUENCE</scope>
    <source>
        <strain evidence="2">CAN-66</strain>
        <tissue evidence="2">Leaf</tissue>
    </source>
</reference>
<dbReference type="EMBL" id="JARYMX010000008">
    <property type="protein sequence ID" value="KAJ9539172.1"/>
    <property type="molecule type" value="Genomic_DNA"/>
</dbReference>
<sequence length="197" mass="22443">MSGLLPGVAYPVSDHLPFHDHQVFGAAAGERLVEPFVEPERELRKKNKKNSKAGKVRPRALNFEMGEETPMWNTRRPARTVPTQPITKPNLETEIKGQFLHMIKELTLMEKAIAILSFTSRASRKSVICSKVKTTGMPFAYGCSHSHLWEKLKLGFVLWSRVRLPLGRTYDLSSYPDSSHIKDRETSSRDPFVPTRR</sequence>
<dbReference type="Proteomes" id="UP001172457">
    <property type="component" value="Chromosome 8"/>
</dbReference>
<evidence type="ECO:0000313" key="2">
    <source>
        <dbReference type="EMBL" id="KAJ9539172.1"/>
    </source>
</evidence>
<name>A0AA38STY9_9ASTR</name>
<proteinExistence type="predicted"/>
<protein>
    <submittedName>
        <fullName evidence="2">Uncharacterized protein</fullName>
    </submittedName>
</protein>
<gene>
    <name evidence="2" type="ORF">OSB04_031905</name>
</gene>